<sequence>MPETVGDNSAAVIPTPDERAKLERLSSKEAYDAFLLAARAVEVNTLQECKANAVLVHDTVTRGVEAVLSHEAELGQLPDVDVEELRSLPWLVQGLAFAILQQQRSWSAAGRGSADGALPSLAEATELRDRFWTLLLQRHDALWRCGAWIYGQEVDSQVPPLQARRGWEAAVGQRNGTSSSSEPDSSPVRHRRRERFAIRIGPDLSRL</sequence>
<dbReference type="STRING" id="394096.DB31_1517"/>
<dbReference type="OrthoDB" id="5510726at2"/>
<accession>A0A085WCI8</accession>
<name>A0A085WCI8_9BACT</name>
<reference evidence="2 3" key="1">
    <citation type="submission" date="2014-04" db="EMBL/GenBank/DDBJ databases">
        <title>Genome assembly of Hyalangium minutum DSM 14724.</title>
        <authorList>
            <person name="Sharma G."/>
            <person name="Subramanian S."/>
        </authorList>
    </citation>
    <scope>NUCLEOTIDE SEQUENCE [LARGE SCALE GENOMIC DNA]</scope>
    <source>
        <strain evidence="2 3">DSM 14724</strain>
    </source>
</reference>
<dbReference type="PATRIC" id="fig|394096.3.peg.5854"/>
<evidence type="ECO:0000313" key="2">
    <source>
        <dbReference type="EMBL" id="KFE65401.1"/>
    </source>
</evidence>
<gene>
    <name evidence="2" type="ORF">DB31_1517</name>
</gene>
<dbReference type="EMBL" id="JMCB01000012">
    <property type="protein sequence ID" value="KFE65401.1"/>
    <property type="molecule type" value="Genomic_DNA"/>
</dbReference>
<proteinExistence type="predicted"/>
<organism evidence="2 3">
    <name type="scientific">Hyalangium minutum</name>
    <dbReference type="NCBI Taxonomy" id="394096"/>
    <lineage>
        <taxon>Bacteria</taxon>
        <taxon>Pseudomonadati</taxon>
        <taxon>Myxococcota</taxon>
        <taxon>Myxococcia</taxon>
        <taxon>Myxococcales</taxon>
        <taxon>Cystobacterineae</taxon>
        <taxon>Archangiaceae</taxon>
        <taxon>Hyalangium</taxon>
    </lineage>
</organism>
<keyword evidence="3" id="KW-1185">Reference proteome</keyword>
<comment type="caution">
    <text evidence="2">The sequence shown here is derived from an EMBL/GenBank/DDBJ whole genome shotgun (WGS) entry which is preliminary data.</text>
</comment>
<evidence type="ECO:0000313" key="3">
    <source>
        <dbReference type="Proteomes" id="UP000028725"/>
    </source>
</evidence>
<feature type="region of interest" description="Disordered" evidence="1">
    <location>
        <begin position="168"/>
        <end position="192"/>
    </location>
</feature>
<protein>
    <submittedName>
        <fullName evidence="2">Uncharacterized protein</fullName>
    </submittedName>
</protein>
<dbReference type="Proteomes" id="UP000028725">
    <property type="component" value="Unassembled WGS sequence"/>
</dbReference>
<dbReference type="AlphaFoldDB" id="A0A085WCI8"/>
<evidence type="ECO:0000256" key="1">
    <source>
        <dbReference type="SAM" id="MobiDB-lite"/>
    </source>
</evidence>
<dbReference type="RefSeq" id="WP_044193231.1">
    <property type="nucleotide sequence ID" value="NZ_JMCB01000012.1"/>
</dbReference>